<feature type="compositionally biased region" description="Polar residues" evidence="1">
    <location>
        <begin position="271"/>
        <end position="280"/>
    </location>
</feature>
<dbReference type="PANTHER" id="PTHR31805:SF16">
    <property type="entry name" value="FORMIN-LIKE PROTEIN (DUF1421)"/>
    <property type="match status" value="1"/>
</dbReference>
<keyword evidence="4" id="KW-1185">Reference proteome</keyword>
<evidence type="ECO:0000313" key="4">
    <source>
        <dbReference type="Proteomes" id="UP000626092"/>
    </source>
</evidence>
<dbReference type="OrthoDB" id="549883at2759"/>
<accession>A0A834H6M0</accession>
<organism evidence="3 4">
    <name type="scientific">Rhododendron simsii</name>
    <name type="common">Sims's rhododendron</name>
    <dbReference type="NCBI Taxonomy" id="118357"/>
    <lineage>
        <taxon>Eukaryota</taxon>
        <taxon>Viridiplantae</taxon>
        <taxon>Streptophyta</taxon>
        <taxon>Embryophyta</taxon>
        <taxon>Tracheophyta</taxon>
        <taxon>Spermatophyta</taxon>
        <taxon>Magnoliopsida</taxon>
        <taxon>eudicotyledons</taxon>
        <taxon>Gunneridae</taxon>
        <taxon>Pentapetalae</taxon>
        <taxon>asterids</taxon>
        <taxon>Ericales</taxon>
        <taxon>Ericaceae</taxon>
        <taxon>Ericoideae</taxon>
        <taxon>Rhodoreae</taxon>
        <taxon>Rhododendron</taxon>
    </lineage>
</organism>
<feature type="compositionally biased region" description="Low complexity" evidence="1">
    <location>
        <begin position="356"/>
        <end position="373"/>
    </location>
</feature>
<feature type="region of interest" description="Disordered" evidence="1">
    <location>
        <begin position="268"/>
        <end position="303"/>
    </location>
</feature>
<feature type="compositionally biased region" description="Low complexity" evidence="1">
    <location>
        <begin position="396"/>
        <end position="416"/>
    </location>
</feature>
<gene>
    <name evidence="3" type="ORF">RHSIM_Rhsim04G0068400</name>
</gene>
<dbReference type="InterPro" id="IPR010820">
    <property type="entry name" value="DUF1421"/>
</dbReference>
<evidence type="ECO:0000313" key="3">
    <source>
        <dbReference type="EMBL" id="KAF7145613.1"/>
    </source>
</evidence>
<dbReference type="AlphaFoldDB" id="A0A834H6M0"/>
<feature type="domain" description="DUF1421" evidence="2">
    <location>
        <begin position="586"/>
        <end position="630"/>
    </location>
</feature>
<sequence>MASGSSGRNNSGTKVFDFATTDDILCSYEDYGSQDGSNGIHADPAIGSNSAKVVGREIVLHLAGIVFGSGCGNISFFLHMVGSVFDLEIPGGNQSSDVLWTSRVKQLSRDRKVKLQTCSSKHLSLNCEFHKSRMARSSIFPASAYGPPEDSFNQDVISSVEKTMKKHTDNLMRFLEGLSSRLSQLELYCYNLDKSIGEMHSDLVRDHEEADLKLKSLEKHMQEDTSGSGLNIRDAVNTYLYKLVLRSVQLLRDKQELADTQKELAKLQLAQKESSSSTHSQQKEEKASPPAADPKATDNTPDMHGQQLALALPHQVAPQPSLPSRPMEQPQPVAPPPSVTQSQAYYYAPPQMPNIPTQGPAQALGPAQASQGQYLQSDSQYRAPQMQQPGQTQVNQAPQGHQLPQYQQQWAQQLPQHVVPQTSMQPQIRPQSTAVYPPYLPSQPPNPSPAPETLPSSMPMQMPYPGISQQGGSRVDTMPYGYGGPGRTVQQQQPQQQPPPQQLKSSFGVQPGEGYTASGSHPSLSPGNAYMMYDGEAGRTHHPPQPPHFQQGGYPPTSVPLQGSQSNPNNSSLMVRPPQFMRNHPYNELIEKLVNMGYRGDLVNSVIQRLEESGQPVDFNTVLDRLNGHSSGGSQRGWSG</sequence>
<comment type="caution">
    <text evidence="3">The sequence shown here is derived from an EMBL/GenBank/DDBJ whole genome shotgun (WGS) entry which is preliminary data.</text>
</comment>
<evidence type="ECO:0000256" key="1">
    <source>
        <dbReference type="SAM" id="MobiDB-lite"/>
    </source>
</evidence>
<feature type="compositionally biased region" description="Pro residues" evidence="1">
    <location>
        <begin position="438"/>
        <end position="452"/>
    </location>
</feature>
<proteinExistence type="predicted"/>
<feature type="compositionally biased region" description="Polar residues" evidence="1">
    <location>
        <begin position="517"/>
        <end position="526"/>
    </location>
</feature>
<feature type="region of interest" description="Disordered" evidence="1">
    <location>
        <begin position="316"/>
        <end position="575"/>
    </location>
</feature>
<name>A0A834H6M0_RHOSS</name>
<protein>
    <recommendedName>
        <fullName evidence="2">DUF1421 domain-containing protein</fullName>
    </recommendedName>
</protein>
<dbReference type="Proteomes" id="UP000626092">
    <property type="component" value="Unassembled WGS sequence"/>
</dbReference>
<dbReference type="PANTHER" id="PTHR31805">
    <property type="entry name" value="RECEPTOR-LIKE KINASE, PUTATIVE (DUF1421)-RELATED"/>
    <property type="match status" value="1"/>
</dbReference>
<evidence type="ECO:0000259" key="2">
    <source>
        <dbReference type="Pfam" id="PF07223"/>
    </source>
</evidence>
<feature type="compositionally biased region" description="Polar residues" evidence="1">
    <location>
        <begin position="419"/>
        <end position="434"/>
    </location>
</feature>
<feature type="compositionally biased region" description="Polar residues" evidence="1">
    <location>
        <begin position="374"/>
        <end position="395"/>
    </location>
</feature>
<feature type="compositionally biased region" description="Polar residues" evidence="1">
    <location>
        <begin position="559"/>
        <end position="573"/>
    </location>
</feature>
<dbReference type="Pfam" id="PF07223">
    <property type="entry name" value="DUF1421"/>
    <property type="match status" value="1"/>
</dbReference>
<dbReference type="EMBL" id="WJXA01000004">
    <property type="protein sequence ID" value="KAF7145613.1"/>
    <property type="molecule type" value="Genomic_DNA"/>
</dbReference>
<reference evidence="3" key="1">
    <citation type="submission" date="2019-11" db="EMBL/GenBank/DDBJ databases">
        <authorList>
            <person name="Liu Y."/>
            <person name="Hou J."/>
            <person name="Li T.-Q."/>
            <person name="Guan C.-H."/>
            <person name="Wu X."/>
            <person name="Wu H.-Z."/>
            <person name="Ling F."/>
            <person name="Zhang R."/>
            <person name="Shi X.-G."/>
            <person name="Ren J.-P."/>
            <person name="Chen E.-F."/>
            <person name="Sun J.-M."/>
        </authorList>
    </citation>
    <scope>NUCLEOTIDE SEQUENCE</scope>
    <source>
        <strain evidence="3">Adult_tree_wgs_1</strain>
        <tissue evidence="3">Leaves</tissue>
    </source>
</reference>